<dbReference type="PRINTS" id="PR00404">
    <property type="entry name" value="MADSDOMAIN"/>
</dbReference>
<dbReference type="InterPro" id="IPR050142">
    <property type="entry name" value="MADS-box/MEF2_TF"/>
</dbReference>
<feature type="domain" description="MADS-box" evidence="7">
    <location>
        <begin position="1"/>
        <end position="49"/>
    </location>
</feature>
<proteinExistence type="predicted"/>
<evidence type="ECO:0000259" key="7">
    <source>
        <dbReference type="PROSITE" id="PS50066"/>
    </source>
</evidence>
<comment type="caution">
    <text evidence="8">The sequence shown here is derived from an EMBL/GenBank/DDBJ whole genome shotgun (WGS) entry which is preliminary data.</text>
</comment>
<dbReference type="InterPro" id="IPR033897">
    <property type="entry name" value="SRF-like_MADS-box"/>
</dbReference>
<dbReference type="GO" id="GO:0005634">
    <property type="term" value="C:nucleus"/>
    <property type="evidence" value="ECO:0007669"/>
    <property type="project" value="UniProtKB-SubCell"/>
</dbReference>
<dbReference type="SMART" id="SM00432">
    <property type="entry name" value="MADS"/>
    <property type="match status" value="1"/>
</dbReference>
<protein>
    <recommendedName>
        <fullName evidence="7">MADS-box domain-containing protein</fullName>
    </recommendedName>
</protein>
<name>A0AAV7HNW0_DENCH</name>
<dbReference type="AlphaFoldDB" id="A0AAV7HNW0"/>
<dbReference type="Proteomes" id="UP000775213">
    <property type="component" value="Unassembled WGS sequence"/>
</dbReference>
<gene>
    <name evidence="8" type="ORF">IEQ34_001650</name>
</gene>
<dbReference type="InterPro" id="IPR036879">
    <property type="entry name" value="TF_MADSbox_sf"/>
</dbReference>
<dbReference type="PANTHER" id="PTHR48019">
    <property type="entry name" value="SERUM RESPONSE FACTOR HOMOLOG"/>
    <property type="match status" value="1"/>
</dbReference>
<dbReference type="FunFam" id="3.40.1810.10:FF:000024">
    <property type="entry name" value="Agamous-like MADS-box protein AGL80"/>
    <property type="match status" value="1"/>
</dbReference>
<keyword evidence="3" id="KW-0238">DNA-binding</keyword>
<organism evidence="8 9">
    <name type="scientific">Dendrobium chrysotoxum</name>
    <name type="common">Orchid</name>
    <dbReference type="NCBI Taxonomy" id="161865"/>
    <lineage>
        <taxon>Eukaryota</taxon>
        <taxon>Viridiplantae</taxon>
        <taxon>Streptophyta</taxon>
        <taxon>Embryophyta</taxon>
        <taxon>Tracheophyta</taxon>
        <taxon>Spermatophyta</taxon>
        <taxon>Magnoliopsida</taxon>
        <taxon>Liliopsida</taxon>
        <taxon>Asparagales</taxon>
        <taxon>Orchidaceae</taxon>
        <taxon>Epidendroideae</taxon>
        <taxon>Malaxideae</taxon>
        <taxon>Dendrobiinae</taxon>
        <taxon>Dendrobium</taxon>
    </lineage>
</organism>
<dbReference type="GO" id="GO:0000987">
    <property type="term" value="F:cis-regulatory region sequence-specific DNA binding"/>
    <property type="evidence" value="ECO:0007669"/>
    <property type="project" value="InterPro"/>
</dbReference>
<dbReference type="Gene3D" id="3.40.1810.10">
    <property type="entry name" value="Transcription factor, MADS-box"/>
    <property type="match status" value="1"/>
</dbReference>
<evidence type="ECO:0000256" key="6">
    <source>
        <dbReference type="SAM" id="Coils"/>
    </source>
</evidence>
<dbReference type="CDD" id="cd00266">
    <property type="entry name" value="MADS_SRF_like"/>
    <property type="match status" value="1"/>
</dbReference>
<dbReference type="InterPro" id="IPR002100">
    <property type="entry name" value="TF_MADSbox"/>
</dbReference>
<keyword evidence="2" id="KW-0805">Transcription regulation</keyword>
<dbReference type="GO" id="GO:0046983">
    <property type="term" value="F:protein dimerization activity"/>
    <property type="evidence" value="ECO:0007669"/>
    <property type="project" value="InterPro"/>
</dbReference>
<evidence type="ECO:0000256" key="4">
    <source>
        <dbReference type="ARBA" id="ARBA00023163"/>
    </source>
</evidence>
<evidence type="ECO:0000256" key="3">
    <source>
        <dbReference type="ARBA" id="ARBA00023125"/>
    </source>
</evidence>
<keyword evidence="4" id="KW-0804">Transcription</keyword>
<evidence type="ECO:0000256" key="5">
    <source>
        <dbReference type="ARBA" id="ARBA00023242"/>
    </source>
</evidence>
<dbReference type="EMBL" id="JAGFBR010000002">
    <property type="protein sequence ID" value="KAH0470092.1"/>
    <property type="molecule type" value="Genomic_DNA"/>
</dbReference>
<feature type="coiled-coil region" evidence="6">
    <location>
        <begin position="80"/>
        <end position="151"/>
    </location>
</feature>
<dbReference type="PROSITE" id="PS50066">
    <property type="entry name" value="MADS_BOX_2"/>
    <property type="match status" value="1"/>
</dbReference>
<dbReference type="GO" id="GO:0045944">
    <property type="term" value="P:positive regulation of transcription by RNA polymerase II"/>
    <property type="evidence" value="ECO:0007669"/>
    <property type="project" value="InterPro"/>
</dbReference>
<evidence type="ECO:0000313" key="8">
    <source>
        <dbReference type="EMBL" id="KAH0470092.1"/>
    </source>
</evidence>
<sequence>MARKKVTLAYISSDATRRATLKKRRRGLLKKVNELSILCGISACAVVYSPQTEQPEVFPSVEEAKKILTDLANMPEIDKNKKMVNQRSFLEQRLMKLSLQVRRLEHENKELSTAVCLRQCLAGRSVDSLSKEEADDMLDLVDRKLKALQVRMHQLGPLMLPPIMMEDMDVKVGGICYEGVEIKGMREYEWIAENGGVGIGGGEEVMGGDGGSGVGGGEGAELMEVLIERLSGSRSAWAESLLPLPAPYY</sequence>
<dbReference type="SUPFAM" id="SSF55455">
    <property type="entry name" value="SRF-like"/>
    <property type="match status" value="1"/>
</dbReference>
<comment type="subcellular location">
    <subcellularLocation>
        <location evidence="1">Nucleus</location>
    </subcellularLocation>
</comment>
<keyword evidence="9" id="KW-1185">Reference proteome</keyword>
<evidence type="ECO:0000256" key="2">
    <source>
        <dbReference type="ARBA" id="ARBA00023015"/>
    </source>
</evidence>
<dbReference type="Pfam" id="PF00319">
    <property type="entry name" value="SRF-TF"/>
    <property type="match status" value="1"/>
</dbReference>
<reference evidence="8 9" key="1">
    <citation type="journal article" date="2021" name="Hortic Res">
        <title>Chromosome-scale assembly of the Dendrobium chrysotoxum genome enhances the understanding of orchid evolution.</title>
        <authorList>
            <person name="Zhang Y."/>
            <person name="Zhang G.Q."/>
            <person name="Zhang D."/>
            <person name="Liu X.D."/>
            <person name="Xu X.Y."/>
            <person name="Sun W.H."/>
            <person name="Yu X."/>
            <person name="Zhu X."/>
            <person name="Wang Z.W."/>
            <person name="Zhao X."/>
            <person name="Zhong W.Y."/>
            <person name="Chen H."/>
            <person name="Yin W.L."/>
            <person name="Huang T."/>
            <person name="Niu S.C."/>
            <person name="Liu Z.J."/>
        </authorList>
    </citation>
    <scope>NUCLEOTIDE SEQUENCE [LARGE SCALE GENOMIC DNA]</scope>
    <source>
        <strain evidence="8">Lindl</strain>
    </source>
</reference>
<keyword evidence="5" id="KW-0539">Nucleus</keyword>
<dbReference type="GO" id="GO:0000981">
    <property type="term" value="F:DNA-binding transcription factor activity, RNA polymerase II-specific"/>
    <property type="evidence" value="ECO:0007669"/>
    <property type="project" value="InterPro"/>
</dbReference>
<evidence type="ECO:0000313" key="9">
    <source>
        <dbReference type="Proteomes" id="UP000775213"/>
    </source>
</evidence>
<accession>A0AAV7HNW0</accession>
<evidence type="ECO:0000256" key="1">
    <source>
        <dbReference type="ARBA" id="ARBA00004123"/>
    </source>
</evidence>
<keyword evidence="6" id="KW-0175">Coiled coil</keyword>